<dbReference type="eggNOG" id="ENOG502QRIN">
    <property type="taxonomic scope" value="Eukaryota"/>
</dbReference>
<dbReference type="PANTHER" id="PTHR31250">
    <property type="entry name" value="IQ DOMAIN-CONTAINING PROTEIN IQM3"/>
    <property type="match status" value="1"/>
</dbReference>
<evidence type="ECO:0000313" key="6">
    <source>
        <dbReference type="Proteomes" id="UP000087171"/>
    </source>
</evidence>
<feature type="compositionally biased region" description="Low complexity" evidence="5">
    <location>
        <begin position="9"/>
        <end position="21"/>
    </location>
</feature>
<dbReference type="PaxDb" id="3827-XP_004507948.1"/>
<protein>
    <submittedName>
        <fullName evidence="7">IQ domain-containing protein IQM1</fullName>
    </submittedName>
</protein>
<accession>A0A1S2YPL4</accession>
<keyword evidence="3" id="KW-0963">Cytoplasm</keyword>
<dbReference type="OrthoDB" id="7344096at2759"/>
<evidence type="ECO:0000256" key="4">
    <source>
        <dbReference type="ARBA" id="ARBA00023242"/>
    </source>
</evidence>
<reference evidence="6" key="1">
    <citation type="journal article" date="2013" name="Nat. Biotechnol.">
        <title>Draft genome sequence of chickpea (Cicer arietinum) provides a resource for trait improvement.</title>
        <authorList>
            <person name="Varshney R.K."/>
            <person name="Song C."/>
            <person name="Saxena R.K."/>
            <person name="Azam S."/>
            <person name="Yu S."/>
            <person name="Sharpe A.G."/>
            <person name="Cannon S."/>
            <person name="Baek J."/>
            <person name="Rosen B.D."/>
            <person name="Tar'an B."/>
            <person name="Millan T."/>
            <person name="Zhang X."/>
            <person name="Ramsay L.D."/>
            <person name="Iwata A."/>
            <person name="Wang Y."/>
            <person name="Nelson W."/>
            <person name="Farmer A.D."/>
            <person name="Gaur P.M."/>
            <person name="Soderlund C."/>
            <person name="Penmetsa R.V."/>
            <person name="Xu C."/>
            <person name="Bharti A.K."/>
            <person name="He W."/>
            <person name="Winter P."/>
            <person name="Zhao S."/>
            <person name="Hane J.K."/>
            <person name="Carrasquilla-Garcia N."/>
            <person name="Condie J.A."/>
            <person name="Upadhyaya H.D."/>
            <person name="Luo M.C."/>
            <person name="Thudi M."/>
            <person name="Gowda C.L."/>
            <person name="Singh N.P."/>
            <person name="Lichtenzveig J."/>
            <person name="Gali K.K."/>
            <person name="Rubio J."/>
            <person name="Nadarajan N."/>
            <person name="Dolezel J."/>
            <person name="Bansal K.C."/>
            <person name="Xu X."/>
            <person name="Edwards D."/>
            <person name="Zhang G."/>
            <person name="Kahl G."/>
            <person name="Gil J."/>
            <person name="Singh K.B."/>
            <person name="Datta S.K."/>
            <person name="Jackson S.A."/>
            <person name="Wang J."/>
            <person name="Cook D.R."/>
        </authorList>
    </citation>
    <scope>NUCLEOTIDE SEQUENCE [LARGE SCALE GENOMIC DNA]</scope>
    <source>
        <strain evidence="6">cv. CDC Frontier</strain>
    </source>
</reference>
<dbReference type="KEGG" id="cam:101496251"/>
<evidence type="ECO:0000256" key="2">
    <source>
        <dbReference type="ARBA" id="ARBA00004496"/>
    </source>
</evidence>
<organism evidence="6 7">
    <name type="scientific">Cicer arietinum</name>
    <name type="common">Chickpea</name>
    <name type="synonym">Garbanzo</name>
    <dbReference type="NCBI Taxonomy" id="3827"/>
    <lineage>
        <taxon>Eukaryota</taxon>
        <taxon>Viridiplantae</taxon>
        <taxon>Streptophyta</taxon>
        <taxon>Embryophyta</taxon>
        <taxon>Tracheophyta</taxon>
        <taxon>Spermatophyta</taxon>
        <taxon>Magnoliopsida</taxon>
        <taxon>eudicotyledons</taxon>
        <taxon>Gunneridae</taxon>
        <taxon>Pentapetalae</taxon>
        <taxon>rosids</taxon>
        <taxon>fabids</taxon>
        <taxon>Fabales</taxon>
        <taxon>Fabaceae</taxon>
        <taxon>Papilionoideae</taxon>
        <taxon>50 kb inversion clade</taxon>
        <taxon>NPAAA clade</taxon>
        <taxon>Hologalegina</taxon>
        <taxon>IRL clade</taxon>
        <taxon>Cicereae</taxon>
        <taxon>Cicer</taxon>
    </lineage>
</organism>
<dbReference type="InterPro" id="IPR044159">
    <property type="entry name" value="IQM"/>
</dbReference>
<dbReference type="GO" id="GO:0005634">
    <property type="term" value="C:nucleus"/>
    <property type="evidence" value="ECO:0007669"/>
    <property type="project" value="UniProtKB-SubCell"/>
</dbReference>
<feature type="region of interest" description="Disordered" evidence="5">
    <location>
        <begin position="1"/>
        <end position="21"/>
    </location>
</feature>
<evidence type="ECO:0000256" key="3">
    <source>
        <dbReference type="ARBA" id="ARBA00022490"/>
    </source>
</evidence>
<keyword evidence="4" id="KW-0539">Nucleus</keyword>
<dbReference type="PANTHER" id="PTHR31250:SF27">
    <property type="entry name" value="IQ DOMAIN-CONTAINING PROTEIN IQM5"/>
    <property type="match status" value="1"/>
</dbReference>
<proteinExistence type="predicted"/>
<name>A0A1S2YPL4_CICAR</name>
<sequence>MGVSVTDLSNGSNNMSSSSRLSDYRPQHMILEKIHSFVKEEKMDSEKLVESKSDSEMKCKQVPVISLPEAVVFCSPRPVYELDAAATKLQKVYKSYRTRRNLADCAVVAEELWWKALDFAALRRSSVSFFDVKKQETAVSRWARARTRAAKVGKGLSKNEKAQKLALQHWLEAIDPRHRYGHNLHMYYDIWFESQSTQPFFYWLDVGGGKEINLEKCPRNTLQRQCIKYLGPKEREEYEVIVEKGKLVYRQDGRVVDTNEKSKWIFVLSTTRALYVGKKQKGKFQHSSFLSGGATTAAGRLVAHQGVLEAIWPYSGHYHPTEENFKEFISFLGEHNVDLTNVKRCAIDDDTPSFIGSNSFNDINESLQTKGPMVKVDESNVTTTIHKNDAVAVFNASRRLSCKWSTGAGPRIGCVREYPEHLQSKALEQVNLSPRPSSTRYNKFGPIPSPRPSPKVRMSPRLAYMGLPSPRNPISTAS</sequence>
<dbReference type="Proteomes" id="UP000087171">
    <property type="component" value="Chromosome Ca7"/>
</dbReference>
<comment type="subcellular location">
    <subcellularLocation>
        <location evidence="2">Cytoplasm</location>
    </subcellularLocation>
    <subcellularLocation>
        <location evidence="1">Nucleus</location>
    </subcellularLocation>
</comment>
<dbReference type="RefSeq" id="XP_004507948.1">
    <property type="nucleotide sequence ID" value="XM_004507891.3"/>
</dbReference>
<evidence type="ECO:0000256" key="1">
    <source>
        <dbReference type="ARBA" id="ARBA00004123"/>
    </source>
</evidence>
<dbReference type="AlphaFoldDB" id="A0A1S2YPL4"/>
<feature type="compositionally biased region" description="Polar residues" evidence="5">
    <location>
        <begin position="432"/>
        <end position="441"/>
    </location>
</feature>
<evidence type="ECO:0000313" key="7">
    <source>
        <dbReference type="RefSeq" id="XP_004507948.1"/>
    </source>
</evidence>
<reference evidence="7" key="2">
    <citation type="submission" date="2025-08" db="UniProtKB">
        <authorList>
            <consortium name="RefSeq"/>
        </authorList>
    </citation>
    <scope>IDENTIFICATION</scope>
    <source>
        <tissue evidence="7">Etiolated seedlings</tissue>
    </source>
</reference>
<evidence type="ECO:0000256" key="5">
    <source>
        <dbReference type="SAM" id="MobiDB-lite"/>
    </source>
</evidence>
<feature type="region of interest" description="Disordered" evidence="5">
    <location>
        <begin position="432"/>
        <end position="458"/>
    </location>
</feature>
<gene>
    <name evidence="7" type="primary">LOC101496251</name>
</gene>
<dbReference type="STRING" id="3827.A0A1S2YPL4"/>
<keyword evidence="6" id="KW-1185">Reference proteome</keyword>
<dbReference type="GO" id="GO:0005737">
    <property type="term" value="C:cytoplasm"/>
    <property type="evidence" value="ECO:0007669"/>
    <property type="project" value="UniProtKB-SubCell"/>
</dbReference>
<dbReference type="GeneID" id="101496251"/>